<comment type="caution">
    <text evidence="9">The sequence shown here is derived from an EMBL/GenBank/DDBJ whole genome shotgun (WGS) entry which is preliminary data.</text>
</comment>
<evidence type="ECO:0000256" key="1">
    <source>
        <dbReference type="ARBA" id="ARBA00000832"/>
    </source>
</evidence>
<sequence>MWREFESSVDCARALATDIGTRLERVVERNGSAGLAVSGGRSPIALFETLSGLDLPWAAINISLVDERFVPTDSEDSNEHLVRTHLLRGSAAHAHFTGLVTDADDLAHSLETANLAEGDPAVVVLGMGDDGHTASLFPGAPQLPQGLDPRSPQRYVHITPPHAPHERISMTLRAILSARRIILLISGAHKREVLGRAATGPDPALPVSYVINQTGVPFDVYWHA</sequence>
<evidence type="ECO:0000256" key="4">
    <source>
        <dbReference type="ARBA" id="ARBA00010662"/>
    </source>
</evidence>
<dbReference type="SUPFAM" id="SSF100950">
    <property type="entry name" value="NagB/RpiA/CoA transferase-like"/>
    <property type="match status" value="1"/>
</dbReference>
<dbReference type="Gene3D" id="3.40.50.1360">
    <property type="match status" value="1"/>
</dbReference>
<dbReference type="OrthoDB" id="9810967at2"/>
<evidence type="ECO:0000256" key="7">
    <source>
        <dbReference type="RuleBase" id="RU365095"/>
    </source>
</evidence>
<dbReference type="InterPro" id="IPR005900">
    <property type="entry name" value="6-phosphogluconolactonase_DevB"/>
</dbReference>
<dbReference type="GO" id="GO:0005975">
    <property type="term" value="P:carbohydrate metabolic process"/>
    <property type="evidence" value="ECO:0007669"/>
    <property type="project" value="UniProtKB-UniRule"/>
</dbReference>
<feature type="domain" description="Glucosamine/galactosamine-6-phosphate isomerase" evidence="8">
    <location>
        <begin position="9"/>
        <end position="213"/>
    </location>
</feature>
<evidence type="ECO:0000313" key="10">
    <source>
        <dbReference type="Proteomes" id="UP000580517"/>
    </source>
</evidence>
<dbReference type="InterPro" id="IPR037171">
    <property type="entry name" value="NagB/RpiA_transferase-like"/>
</dbReference>
<evidence type="ECO:0000256" key="5">
    <source>
        <dbReference type="ARBA" id="ARBA00013198"/>
    </source>
</evidence>
<comment type="catalytic activity">
    <reaction evidence="1 7">
        <text>6-phospho-D-glucono-1,5-lactone + H2O = 6-phospho-D-gluconate + H(+)</text>
        <dbReference type="Rhea" id="RHEA:12556"/>
        <dbReference type="ChEBI" id="CHEBI:15377"/>
        <dbReference type="ChEBI" id="CHEBI:15378"/>
        <dbReference type="ChEBI" id="CHEBI:57955"/>
        <dbReference type="ChEBI" id="CHEBI:58759"/>
        <dbReference type="EC" id="3.1.1.31"/>
    </reaction>
</comment>
<evidence type="ECO:0000259" key="8">
    <source>
        <dbReference type="Pfam" id="PF01182"/>
    </source>
</evidence>
<accession>A0A853FE60</accession>
<dbReference type="CDD" id="cd01400">
    <property type="entry name" value="6PGL"/>
    <property type="match status" value="1"/>
</dbReference>
<comment type="pathway">
    <text evidence="3 7">Carbohydrate degradation; pentose phosphate pathway; D-ribulose 5-phosphate from D-glucose 6-phosphate (oxidative stage): step 2/3.</text>
</comment>
<dbReference type="PANTHER" id="PTHR11054:SF0">
    <property type="entry name" value="6-PHOSPHOGLUCONOLACTONASE"/>
    <property type="match status" value="1"/>
</dbReference>
<dbReference type="InterPro" id="IPR039104">
    <property type="entry name" value="6PGL"/>
</dbReference>
<keyword evidence="7 9" id="KW-0378">Hydrolase</keyword>
<dbReference type="Pfam" id="PF01182">
    <property type="entry name" value="Glucosamine_iso"/>
    <property type="match status" value="1"/>
</dbReference>
<dbReference type="EC" id="3.1.1.31" evidence="5 7"/>
<comment type="function">
    <text evidence="2 7">Hydrolysis of 6-phosphogluconolactone to 6-phosphogluconate.</text>
</comment>
<keyword evidence="10" id="KW-1185">Reference proteome</keyword>
<comment type="similarity">
    <text evidence="4 7">Belongs to the glucosamine/galactosamine-6-phosphate isomerase family. 6-phosphogluconolactonase subfamily.</text>
</comment>
<dbReference type="RefSeq" id="WP_129970477.1">
    <property type="nucleotide sequence ID" value="NZ_JACCEW010000005.1"/>
</dbReference>
<evidence type="ECO:0000256" key="6">
    <source>
        <dbReference type="ARBA" id="ARBA00020337"/>
    </source>
</evidence>
<dbReference type="UniPathway" id="UPA00115">
    <property type="reaction ID" value="UER00409"/>
</dbReference>
<dbReference type="Proteomes" id="UP000580517">
    <property type="component" value="Unassembled WGS sequence"/>
</dbReference>
<organism evidence="9 10">
    <name type="scientific">Allopusillimonas soli</name>
    <dbReference type="NCBI Taxonomy" id="659016"/>
    <lineage>
        <taxon>Bacteria</taxon>
        <taxon>Pseudomonadati</taxon>
        <taxon>Pseudomonadota</taxon>
        <taxon>Betaproteobacteria</taxon>
        <taxon>Burkholderiales</taxon>
        <taxon>Alcaligenaceae</taxon>
        <taxon>Allopusillimonas</taxon>
    </lineage>
</organism>
<dbReference type="EMBL" id="JACCEW010000005">
    <property type="protein sequence ID" value="NYT38217.1"/>
    <property type="molecule type" value="Genomic_DNA"/>
</dbReference>
<dbReference type="InterPro" id="IPR006148">
    <property type="entry name" value="Glc/Gal-6P_isomerase"/>
</dbReference>
<name>A0A853FE60_9BURK</name>
<dbReference type="AlphaFoldDB" id="A0A853FE60"/>
<protein>
    <recommendedName>
        <fullName evidence="6 7">6-phosphogluconolactonase</fullName>
        <shortName evidence="7">6PGL</shortName>
        <ecNumber evidence="5 7">3.1.1.31</ecNumber>
    </recommendedName>
</protein>
<gene>
    <name evidence="7 9" type="primary">pgl</name>
    <name evidence="9" type="ORF">H0A68_15130</name>
</gene>
<dbReference type="PANTHER" id="PTHR11054">
    <property type="entry name" value="6-PHOSPHOGLUCONOLACTONASE"/>
    <property type="match status" value="1"/>
</dbReference>
<evidence type="ECO:0000256" key="3">
    <source>
        <dbReference type="ARBA" id="ARBA00004961"/>
    </source>
</evidence>
<dbReference type="GO" id="GO:0017057">
    <property type="term" value="F:6-phosphogluconolactonase activity"/>
    <property type="evidence" value="ECO:0007669"/>
    <property type="project" value="UniProtKB-UniRule"/>
</dbReference>
<evidence type="ECO:0000313" key="9">
    <source>
        <dbReference type="EMBL" id="NYT38217.1"/>
    </source>
</evidence>
<dbReference type="NCBIfam" id="TIGR01198">
    <property type="entry name" value="pgl"/>
    <property type="match status" value="1"/>
</dbReference>
<evidence type="ECO:0000256" key="2">
    <source>
        <dbReference type="ARBA" id="ARBA00002681"/>
    </source>
</evidence>
<dbReference type="GO" id="GO:0006098">
    <property type="term" value="P:pentose-phosphate shunt"/>
    <property type="evidence" value="ECO:0007669"/>
    <property type="project" value="UniProtKB-UniPathway"/>
</dbReference>
<proteinExistence type="inferred from homology"/>
<reference evidence="9 10" key="1">
    <citation type="submission" date="2020-07" db="EMBL/GenBank/DDBJ databases">
        <title>Taxonomic revisions and descriptions of new bacterial species based on genomic comparisons in the high-G+C-content subgroup of the family Alcaligenaceae.</title>
        <authorList>
            <person name="Szabo A."/>
            <person name="Felfoldi T."/>
        </authorList>
    </citation>
    <scope>NUCLEOTIDE SEQUENCE [LARGE SCALE GENOMIC DNA]</scope>
    <source>
        <strain evidence="9 10">DSM 25264</strain>
    </source>
</reference>